<sequence>MQTPVQISDLAARSDGSSFSIILRLITLALSVVLLIISIPQFSIAHYWWFFIPSTVYLTWQTCILVLAHRGVKIAPPVALTLDLLMWLSAVAFIMLSYMFYDGFIYMCDDWLDPCQPYWTFLRLWIAGQVITGLIGAIHLVLFIRDIMVLRRAKRAAAKNVELVDRSHAA</sequence>
<evidence type="ECO:0000313" key="2">
    <source>
        <dbReference type="EMBL" id="KZP31508.1"/>
    </source>
</evidence>
<organism evidence="2 3">
    <name type="scientific">Athelia psychrophila</name>
    <dbReference type="NCBI Taxonomy" id="1759441"/>
    <lineage>
        <taxon>Eukaryota</taxon>
        <taxon>Fungi</taxon>
        <taxon>Dikarya</taxon>
        <taxon>Basidiomycota</taxon>
        <taxon>Agaricomycotina</taxon>
        <taxon>Agaricomycetes</taxon>
        <taxon>Agaricomycetidae</taxon>
        <taxon>Atheliales</taxon>
        <taxon>Atheliaceae</taxon>
        <taxon>Athelia</taxon>
    </lineage>
</organism>
<evidence type="ECO:0008006" key="4">
    <source>
        <dbReference type="Google" id="ProtNLM"/>
    </source>
</evidence>
<keyword evidence="1" id="KW-1133">Transmembrane helix</keyword>
<dbReference type="Proteomes" id="UP000076532">
    <property type="component" value="Unassembled WGS sequence"/>
</dbReference>
<protein>
    <recommendedName>
        <fullName evidence="4">MARVEL domain-containing protein</fullName>
    </recommendedName>
</protein>
<feature type="transmembrane region" description="Helical" evidence="1">
    <location>
        <begin position="121"/>
        <end position="144"/>
    </location>
</feature>
<keyword evidence="3" id="KW-1185">Reference proteome</keyword>
<keyword evidence="1" id="KW-0472">Membrane</keyword>
<gene>
    <name evidence="2" type="ORF">FIBSPDRAFT_925750</name>
</gene>
<dbReference type="EMBL" id="KV417489">
    <property type="protein sequence ID" value="KZP31508.1"/>
    <property type="molecule type" value="Genomic_DNA"/>
</dbReference>
<keyword evidence="1" id="KW-0812">Transmembrane</keyword>
<feature type="transmembrane region" description="Helical" evidence="1">
    <location>
        <begin position="48"/>
        <end position="68"/>
    </location>
</feature>
<name>A0A166UAY3_9AGAM</name>
<dbReference type="AlphaFoldDB" id="A0A166UAY3"/>
<accession>A0A166UAY3</accession>
<proteinExistence type="predicted"/>
<reference evidence="2 3" key="1">
    <citation type="journal article" date="2016" name="Mol. Biol. Evol.">
        <title>Comparative Genomics of Early-Diverging Mushroom-Forming Fungi Provides Insights into the Origins of Lignocellulose Decay Capabilities.</title>
        <authorList>
            <person name="Nagy L.G."/>
            <person name="Riley R."/>
            <person name="Tritt A."/>
            <person name="Adam C."/>
            <person name="Daum C."/>
            <person name="Floudas D."/>
            <person name="Sun H."/>
            <person name="Yadav J.S."/>
            <person name="Pangilinan J."/>
            <person name="Larsson K.H."/>
            <person name="Matsuura K."/>
            <person name="Barry K."/>
            <person name="Labutti K."/>
            <person name="Kuo R."/>
            <person name="Ohm R.A."/>
            <person name="Bhattacharya S.S."/>
            <person name="Shirouzu T."/>
            <person name="Yoshinaga Y."/>
            <person name="Martin F.M."/>
            <person name="Grigoriev I.V."/>
            <person name="Hibbett D.S."/>
        </authorList>
    </citation>
    <scope>NUCLEOTIDE SEQUENCE [LARGE SCALE GENOMIC DNA]</scope>
    <source>
        <strain evidence="2 3">CBS 109695</strain>
    </source>
</reference>
<feature type="transmembrane region" description="Helical" evidence="1">
    <location>
        <begin position="21"/>
        <end position="42"/>
    </location>
</feature>
<evidence type="ECO:0000256" key="1">
    <source>
        <dbReference type="SAM" id="Phobius"/>
    </source>
</evidence>
<feature type="transmembrane region" description="Helical" evidence="1">
    <location>
        <begin position="80"/>
        <end position="101"/>
    </location>
</feature>
<evidence type="ECO:0000313" key="3">
    <source>
        <dbReference type="Proteomes" id="UP000076532"/>
    </source>
</evidence>